<dbReference type="AlphaFoldDB" id="X0UDM5"/>
<accession>X0UDM5</accession>
<proteinExistence type="predicted"/>
<comment type="caution">
    <text evidence="1">The sequence shown here is derived from an EMBL/GenBank/DDBJ whole genome shotgun (WGS) entry which is preliminary data.</text>
</comment>
<reference evidence="1" key="1">
    <citation type="journal article" date="2014" name="Front. Microbiol.">
        <title>High frequency of phylogenetically diverse reductive dehalogenase-homologous genes in deep subseafloor sedimentary metagenomes.</title>
        <authorList>
            <person name="Kawai M."/>
            <person name="Futagami T."/>
            <person name="Toyoda A."/>
            <person name="Takaki Y."/>
            <person name="Nishi S."/>
            <person name="Hori S."/>
            <person name="Arai W."/>
            <person name="Tsubouchi T."/>
            <person name="Morono Y."/>
            <person name="Uchiyama I."/>
            <person name="Ito T."/>
            <person name="Fujiyama A."/>
            <person name="Inagaki F."/>
            <person name="Takami H."/>
        </authorList>
    </citation>
    <scope>NUCLEOTIDE SEQUENCE</scope>
    <source>
        <strain evidence="1">Expedition CK06-06</strain>
    </source>
</reference>
<evidence type="ECO:0000313" key="1">
    <source>
        <dbReference type="EMBL" id="GAG03879.1"/>
    </source>
</evidence>
<gene>
    <name evidence="1" type="ORF">S01H1_34465</name>
</gene>
<name>X0UDM5_9ZZZZ</name>
<protein>
    <submittedName>
        <fullName evidence="1">Uncharacterized protein</fullName>
    </submittedName>
</protein>
<dbReference type="EMBL" id="BARS01021463">
    <property type="protein sequence ID" value="GAG03879.1"/>
    <property type="molecule type" value="Genomic_DNA"/>
</dbReference>
<organism evidence="1">
    <name type="scientific">marine sediment metagenome</name>
    <dbReference type="NCBI Taxonomy" id="412755"/>
    <lineage>
        <taxon>unclassified sequences</taxon>
        <taxon>metagenomes</taxon>
        <taxon>ecological metagenomes</taxon>
    </lineage>
</organism>
<sequence>EKEKERLKAKGFKFNGSRFKNIDEYGQVYYWHIHSVDCI</sequence>
<feature type="non-terminal residue" evidence="1">
    <location>
        <position position="1"/>
    </location>
</feature>